<evidence type="ECO:0000256" key="3">
    <source>
        <dbReference type="ARBA" id="ARBA00008055"/>
    </source>
</evidence>
<comment type="function">
    <text evidence="12">Catalyzes an early step in the biosynthesis of tetrapyrroles. Binds two molecules of 5-aminolevulinate per subunit, each at a distinct site, and catalyzes their condensation to form porphobilinogen.</text>
</comment>
<dbReference type="SUPFAM" id="SSF51569">
    <property type="entry name" value="Aldolase"/>
    <property type="match status" value="1"/>
</dbReference>
<comment type="caution">
    <text evidence="17">The sequence shown here is derived from an EMBL/GenBank/DDBJ whole genome shotgun (WGS) entry which is preliminary data.</text>
</comment>
<comment type="catalytic activity">
    <reaction evidence="13 14">
        <text>2 5-aminolevulinate = porphobilinogen + 2 H2O + H(+)</text>
        <dbReference type="Rhea" id="RHEA:24064"/>
        <dbReference type="ChEBI" id="CHEBI:15377"/>
        <dbReference type="ChEBI" id="CHEBI:15378"/>
        <dbReference type="ChEBI" id="CHEBI:58126"/>
        <dbReference type="ChEBI" id="CHEBI:356416"/>
        <dbReference type="EC" id="4.2.1.24"/>
    </reaction>
</comment>
<comment type="subunit">
    <text evidence="4 14">Homooctamer.</text>
</comment>
<dbReference type="GO" id="GO:0006783">
    <property type="term" value="P:heme biosynthetic process"/>
    <property type="evidence" value="ECO:0007669"/>
    <property type="project" value="UniProtKB-KW"/>
</dbReference>
<feature type="compositionally biased region" description="Polar residues" evidence="16">
    <location>
        <begin position="328"/>
        <end position="345"/>
    </location>
</feature>
<keyword evidence="10 14" id="KW-0456">Lyase</keyword>
<accession>A0AAV4ZXI1</accession>
<evidence type="ECO:0000256" key="8">
    <source>
        <dbReference type="ARBA" id="ARBA00022833"/>
    </source>
</evidence>
<dbReference type="Gene3D" id="3.20.20.70">
    <property type="entry name" value="Aldolase class I"/>
    <property type="match status" value="1"/>
</dbReference>
<dbReference type="GO" id="GO:0005829">
    <property type="term" value="C:cytosol"/>
    <property type="evidence" value="ECO:0007669"/>
    <property type="project" value="TreeGrafter"/>
</dbReference>
<feature type="compositionally biased region" description="Polar residues" evidence="16">
    <location>
        <begin position="175"/>
        <end position="190"/>
    </location>
</feature>
<keyword evidence="8" id="KW-0862">Zinc</keyword>
<dbReference type="PANTHER" id="PTHR11458:SF0">
    <property type="entry name" value="DELTA-AMINOLEVULINIC ACID DEHYDRATASE"/>
    <property type="match status" value="1"/>
</dbReference>
<dbReference type="AlphaFoldDB" id="A0AAV4ZXI1"/>
<comment type="similarity">
    <text evidence="3 15">Belongs to the ALAD family.</text>
</comment>
<dbReference type="InterPro" id="IPR001731">
    <property type="entry name" value="ALAD"/>
</dbReference>
<dbReference type="SMART" id="SM01004">
    <property type="entry name" value="ALAD"/>
    <property type="match status" value="1"/>
</dbReference>
<feature type="region of interest" description="Disordered" evidence="16">
    <location>
        <begin position="1"/>
        <end position="107"/>
    </location>
</feature>
<dbReference type="EC" id="4.2.1.24" evidence="5 14"/>
<evidence type="ECO:0000256" key="1">
    <source>
        <dbReference type="ARBA" id="ARBA00001947"/>
    </source>
</evidence>
<dbReference type="PRINTS" id="PR00144">
    <property type="entry name" value="DALDHYDRTASE"/>
</dbReference>
<name>A0AAV4ZXI1_9AGAM</name>
<dbReference type="InterPro" id="IPR013785">
    <property type="entry name" value="Aldolase_TIM"/>
</dbReference>
<dbReference type="InterPro" id="IPR030656">
    <property type="entry name" value="ALAD_AS"/>
</dbReference>
<feature type="compositionally biased region" description="Low complexity" evidence="16">
    <location>
        <begin position="35"/>
        <end position="44"/>
    </location>
</feature>
<protein>
    <recommendedName>
        <fullName evidence="6 14">Delta-aminolevulinic acid dehydratase</fullName>
        <ecNumber evidence="5 14">4.2.1.24</ecNumber>
    </recommendedName>
</protein>
<evidence type="ECO:0000256" key="13">
    <source>
        <dbReference type="ARBA" id="ARBA00047651"/>
    </source>
</evidence>
<dbReference type="PROSITE" id="PS00169">
    <property type="entry name" value="D_ALA_DEHYDRATASE"/>
    <property type="match status" value="1"/>
</dbReference>
<keyword evidence="7" id="KW-0479">Metal-binding</keyword>
<dbReference type="GO" id="GO:0004655">
    <property type="term" value="F:porphobilinogen synthase activity"/>
    <property type="evidence" value="ECO:0007669"/>
    <property type="project" value="UniProtKB-EC"/>
</dbReference>
<dbReference type="FunFam" id="3.20.20.70:FF:000048">
    <property type="entry name" value="Delta-aminolevulinic acid dehydratase"/>
    <property type="match status" value="1"/>
</dbReference>
<evidence type="ECO:0000256" key="5">
    <source>
        <dbReference type="ARBA" id="ARBA00012053"/>
    </source>
</evidence>
<dbReference type="GO" id="GO:0008270">
    <property type="term" value="F:zinc ion binding"/>
    <property type="evidence" value="ECO:0007669"/>
    <property type="project" value="TreeGrafter"/>
</dbReference>
<dbReference type="Proteomes" id="UP001050691">
    <property type="component" value="Unassembled WGS sequence"/>
</dbReference>
<keyword evidence="11 14" id="KW-0627">Porphyrin biosynthesis</keyword>
<dbReference type="Pfam" id="PF00490">
    <property type="entry name" value="ALAD"/>
    <property type="match status" value="1"/>
</dbReference>
<proteinExistence type="inferred from homology"/>
<feature type="region of interest" description="Disordered" evidence="16">
    <location>
        <begin position="169"/>
        <end position="196"/>
    </location>
</feature>
<dbReference type="NCBIfam" id="NF006762">
    <property type="entry name" value="PRK09283.1"/>
    <property type="match status" value="1"/>
</dbReference>
<sequence length="748" mass="82658">MSLYALLSRPNPTGTLESPRPRSQLAPIRVRSSHTHSTTGSPTTLLYDLPQPSSTSTRSPPPSKSTSDTLIYSPPLESPTLPPDSPRHRPRQTPQPRARSVTPAQTSRQDLDQFAVYCRSWYFDQDERAGKQMSQILESLDASQRASFSRLQSSIRSAYHTAMTKRRRSEFRAHLSSTHPGGSLSPSSRANPRGKAAKKERYDRFCRFLKTWCMIGMPGPRPFFQALWAVMRLQALPLELGGAGPSRLEWEFDDAVFQESAGKEFMLEAIDVLKGALGFEEFLSSQSNRQSRADEADRPILTSTPKIPNMRPRSPSDPFLDTPALSHSVASTASGSPTLHPNNTMSEEDQLTELPGNSRQQPTKGTLDMEEDNEGPFLRVWVMADLGNPELQALISLFPDFIARHTLSRFPIQDRKRYTPDLEVGLNTTEERAEVSSILQGGYAHPLSRQWQGRRELTKSMFMYPIFITDDPKAHVEIKSLPGQARWGVDRLEEFLGPLVAKGLRSVILFGVPVTCEKDARGTPADDPEGPVIQAIRLLRKLYPELYIACDVCLCEYTSHGHCGFLLEDGALDQKPSAQRIAEVALAYARAGAHCVAPSDMMDGRIKAIKQSLLDAGFANRCTLMSYSAKFASALYGPFREAAGSAPAFGDRKCYQLPPSARGLARRAIVRDVTEGADIIMVKPALPYLDIIADAAQLTPDHPLACYQVSGEYAMVVAGAKAGVYDLKTMAFETVESMVRAGKNTYSM</sequence>
<feature type="region of interest" description="Disordered" evidence="16">
    <location>
        <begin position="287"/>
        <end position="371"/>
    </location>
</feature>
<evidence type="ECO:0000256" key="9">
    <source>
        <dbReference type="ARBA" id="ARBA00023133"/>
    </source>
</evidence>
<evidence type="ECO:0000256" key="12">
    <source>
        <dbReference type="ARBA" id="ARBA00025628"/>
    </source>
</evidence>
<evidence type="ECO:0000256" key="4">
    <source>
        <dbReference type="ARBA" id="ARBA00011823"/>
    </source>
</evidence>
<keyword evidence="18" id="KW-1185">Reference proteome</keyword>
<keyword evidence="9" id="KW-0350">Heme biosynthesis</keyword>
<evidence type="ECO:0000313" key="18">
    <source>
        <dbReference type="Proteomes" id="UP001050691"/>
    </source>
</evidence>
<reference evidence="17" key="1">
    <citation type="submission" date="2021-10" db="EMBL/GenBank/DDBJ databases">
        <title>De novo Genome Assembly of Clathrus columnatus (Basidiomycota, Fungi) Using Illumina and Nanopore Sequence Data.</title>
        <authorList>
            <person name="Ogiso-Tanaka E."/>
            <person name="Itagaki H."/>
            <person name="Hosoya T."/>
            <person name="Hosaka K."/>
        </authorList>
    </citation>
    <scope>NUCLEOTIDE SEQUENCE</scope>
    <source>
        <strain evidence="17">MO-923</strain>
    </source>
</reference>
<evidence type="ECO:0000256" key="6">
    <source>
        <dbReference type="ARBA" id="ARBA00020771"/>
    </source>
</evidence>
<comment type="cofactor">
    <cofactor evidence="1">
        <name>Zn(2+)</name>
        <dbReference type="ChEBI" id="CHEBI:29105"/>
    </cofactor>
</comment>
<evidence type="ECO:0000256" key="14">
    <source>
        <dbReference type="RuleBase" id="RU000515"/>
    </source>
</evidence>
<dbReference type="PANTHER" id="PTHR11458">
    <property type="entry name" value="DELTA-AMINOLEVULINIC ACID DEHYDRATASE"/>
    <property type="match status" value="1"/>
</dbReference>
<evidence type="ECO:0000256" key="15">
    <source>
        <dbReference type="RuleBase" id="RU004161"/>
    </source>
</evidence>
<evidence type="ECO:0000256" key="10">
    <source>
        <dbReference type="ARBA" id="ARBA00023239"/>
    </source>
</evidence>
<evidence type="ECO:0000256" key="11">
    <source>
        <dbReference type="ARBA" id="ARBA00023244"/>
    </source>
</evidence>
<evidence type="ECO:0000256" key="16">
    <source>
        <dbReference type="SAM" id="MobiDB-lite"/>
    </source>
</evidence>
<dbReference type="EMBL" id="BPWL01000001">
    <property type="protein sequence ID" value="GJJ06465.1"/>
    <property type="molecule type" value="Genomic_DNA"/>
</dbReference>
<organism evidence="17 18">
    <name type="scientific">Clathrus columnatus</name>
    <dbReference type="NCBI Taxonomy" id="1419009"/>
    <lineage>
        <taxon>Eukaryota</taxon>
        <taxon>Fungi</taxon>
        <taxon>Dikarya</taxon>
        <taxon>Basidiomycota</taxon>
        <taxon>Agaricomycotina</taxon>
        <taxon>Agaricomycetes</taxon>
        <taxon>Phallomycetidae</taxon>
        <taxon>Phallales</taxon>
        <taxon>Clathraceae</taxon>
        <taxon>Clathrus</taxon>
    </lineage>
</organism>
<comment type="pathway">
    <text evidence="2">Porphyrin-containing compound metabolism; protoporphyrin-IX biosynthesis; coproporphyrinogen-III from 5-aminolevulinate: step 1/4.</text>
</comment>
<gene>
    <name evidence="17" type="ORF">Clacol_000657</name>
</gene>
<feature type="compositionally biased region" description="Polar residues" evidence="16">
    <location>
        <begin position="355"/>
        <end position="364"/>
    </location>
</feature>
<feature type="compositionally biased region" description="Low complexity" evidence="16">
    <location>
        <begin position="52"/>
        <end position="69"/>
    </location>
</feature>
<evidence type="ECO:0000256" key="2">
    <source>
        <dbReference type="ARBA" id="ARBA00004694"/>
    </source>
</evidence>
<evidence type="ECO:0000313" key="17">
    <source>
        <dbReference type="EMBL" id="GJJ06465.1"/>
    </source>
</evidence>
<evidence type="ECO:0000256" key="7">
    <source>
        <dbReference type="ARBA" id="ARBA00022723"/>
    </source>
</evidence>